<dbReference type="InterPro" id="IPR027057">
    <property type="entry name" value="CAXX_Prtase_1"/>
</dbReference>
<keyword evidence="4 7" id="KW-0862">Zinc</keyword>
<evidence type="ECO:0000259" key="11">
    <source>
        <dbReference type="Pfam" id="PF16491"/>
    </source>
</evidence>
<evidence type="ECO:0000256" key="9">
    <source>
        <dbReference type="SAM" id="Phobius"/>
    </source>
</evidence>
<dbReference type="PANTHER" id="PTHR10120">
    <property type="entry name" value="CAAX PRENYL PROTEASE 1"/>
    <property type="match status" value="1"/>
</dbReference>
<keyword evidence="2 7" id="KW-0479">Metal-binding</keyword>
<dbReference type="Gene3D" id="3.30.2010.10">
    <property type="entry name" value="Metalloproteases ('zincins'), catalytic domain"/>
    <property type="match status" value="1"/>
</dbReference>
<dbReference type="Pfam" id="PF16491">
    <property type="entry name" value="Peptidase_M48_N"/>
    <property type="match status" value="1"/>
</dbReference>
<evidence type="ECO:0000256" key="7">
    <source>
        <dbReference type="PIRSR" id="PIRSR627057-2"/>
    </source>
</evidence>
<keyword evidence="3 8" id="KW-0378">Hydrolase</keyword>
<feature type="transmembrane region" description="Helical" evidence="9">
    <location>
        <begin position="157"/>
        <end position="180"/>
    </location>
</feature>
<dbReference type="EMBL" id="JAATJC010000001">
    <property type="protein sequence ID" value="NJC05143.1"/>
    <property type="molecule type" value="Genomic_DNA"/>
</dbReference>
<dbReference type="GO" id="GO:0071586">
    <property type="term" value="P:CAAX-box protein processing"/>
    <property type="evidence" value="ECO:0007669"/>
    <property type="project" value="InterPro"/>
</dbReference>
<sequence>MITTMLAASAADAFDVDAATRAYLAMVQGPARLRSDAYFEGGYWLILWGALISIAVNWALLHFGWSARWSAWAARRVRRPSLRTMLYWLPYTFATGLILLPWTIYTDYWREHQYAMSNLTFGAWSGEQLTDLLINLVVGALAIAAIYAVIRRAPRSWWLWGTAVTVAFLTFGALLAPVFISPLFNTYTPMAESPLREEILAMARANNVPADNVYVFDASKQTDRISANVSGLGPTIRISLNDNLLGRTAPEEVKAVMGHELGHYVLNHVWKLIGGFGLIFLFVFLFAWAAAPRLLARYGRRWSVREVADPASLPLLVILFSVGMFFATPLTHSIIRIHEVEADAFGLDAAREPDGFAHVAMRLSEYRKLEPGHLEELIFFDHPSGANRARMSMEWKARHLAELPPEKRVLQRPAPLPVKD</sequence>
<dbReference type="CDD" id="cd07343">
    <property type="entry name" value="M48A_Zmpste24p_like"/>
    <property type="match status" value="1"/>
</dbReference>
<keyword evidence="5 8" id="KW-0482">Metalloprotease</keyword>
<comment type="similarity">
    <text evidence="8">Belongs to the peptidase M48 family.</text>
</comment>
<dbReference type="InterPro" id="IPR001915">
    <property type="entry name" value="Peptidase_M48"/>
</dbReference>
<comment type="caution">
    <text evidence="12">The sequence shown here is derived from an EMBL/GenBank/DDBJ whole genome shotgun (WGS) entry which is preliminary data.</text>
</comment>
<keyword evidence="9" id="KW-0472">Membrane</keyword>
<evidence type="ECO:0000256" key="8">
    <source>
        <dbReference type="RuleBase" id="RU003983"/>
    </source>
</evidence>
<feature type="binding site" evidence="7">
    <location>
        <position position="259"/>
    </location>
    <ligand>
        <name>Zn(2+)</name>
        <dbReference type="ChEBI" id="CHEBI:29105"/>
        <note>catalytic</note>
    </ligand>
</feature>
<dbReference type="Proteomes" id="UP000558192">
    <property type="component" value="Unassembled WGS sequence"/>
</dbReference>
<dbReference type="RefSeq" id="WP_245197887.1">
    <property type="nucleotide sequence ID" value="NZ_JAATJC010000001.1"/>
</dbReference>
<reference evidence="12 13" key="1">
    <citation type="submission" date="2020-03" db="EMBL/GenBank/DDBJ databases">
        <title>Genomic Encyclopedia of Type Strains, Phase IV (KMG-IV): sequencing the most valuable type-strain genomes for metagenomic binning, comparative biology and taxonomic classification.</title>
        <authorList>
            <person name="Goeker M."/>
        </authorList>
    </citation>
    <scope>NUCLEOTIDE SEQUENCE [LARGE SCALE GENOMIC DNA]</scope>
    <source>
        <strain evidence="12 13">DSM 16846</strain>
    </source>
</reference>
<evidence type="ECO:0000313" key="12">
    <source>
        <dbReference type="EMBL" id="NJC05143.1"/>
    </source>
</evidence>
<feature type="transmembrane region" description="Helical" evidence="9">
    <location>
        <begin position="132"/>
        <end position="150"/>
    </location>
</feature>
<evidence type="ECO:0000256" key="3">
    <source>
        <dbReference type="ARBA" id="ARBA00022801"/>
    </source>
</evidence>
<dbReference type="InterPro" id="IPR032456">
    <property type="entry name" value="Peptidase_M48_N"/>
</dbReference>
<feature type="binding site" evidence="7">
    <location>
        <position position="263"/>
    </location>
    <ligand>
        <name>Zn(2+)</name>
        <dbReference type="ChEBI" id="CHEBI:29105"/>
        <note>catalytic</note>
    </ligand>
</feature>
<evidence type="ECO:0000256" key="5">
    <source>
        <dbReference type="ARBA" id="ARBA00023049"/>
    </source>
</evidence>
<evidence type="ECO:0000256" key="2">
    <source>
        <dbReference type="ARBA" id="ARBA00022723"/>
    </source>
</evidence>
<feature type="transmembrane region" description="Helical" evidence="9">
    <location>
        <begin position="311"/>
        <end position="330"/>
    </location>
</feature>
<name>A0A7X5Y4P0_9SPHN</name>
<keyword evidence="9" id="KW-1133">Transmembrane helix</keyword>
<keyword evidence="9" id="KW-0812">Transmembrane</keyword>
<protein>
    <submittedName>
        <fullName evidence="12">STE24 endopeptidase</fullName>
        <ecNumber evidence="12">3.4.24.84</ecNumber>
    </submittedName>
</protein>
<evidence type="ECO:0000313" key="13">
    <source>
        <dbReference type="Proteomes" id="UP000558192"/>
    </source>
</evidence>
<dbReference type="EC" id="3.4.24.84" evidence="12"/>
<feature type="transmembrane region" description="Helical" evidence="9">
    <location>
        <begin position="86"/>
        <end position="105"/>
    </location>
</feature>
<feature type="active site" evidence="6">
    <location>
        <position position="260"/>
    </location>
</feature>
<accession>A0A7X5Y4P0</accession>
<proteinExistence type="inferred from homology"/>
<evidence type="ECO:0000256" key="4">
    <source>
        <dbReference type="ARBA" id="ARBA00022833"/>
    </source>
</evidence>
<dbReference type="GO" id="GO:0004222">
    <property type="term" value="F:metalloendopeptidase activity"/>
    <property type="evidence" value="ECO:0007669"/>
    <property type="project" value="InterPro"/>
</dbReference>
<feature type="transmembrane region" description="Helical" evidence="9">
    <location>
        <begin position="42"/>
        <end position="65"/>
    </location>
</feature>
<comment type="cofactor">
    <cofactor evidence="7 8">
        <name>Zn(2+)</name>
        <dbReference type="ChEBI" id="CHEBI:29105"/>
    </cofactor>
    <text evidence="7 8">Binds 1 zinc ion per subunit.</text>
</comment>
<organism evidence="12 13">
    <name type="scientific">Sphingomonas kaistensis</name>
    <dbReference type="NCBI Taxonomy" id="298708"/>
    <lineage>
        <taxon>Bacteria</taxon>
        <taxon>Pseudomonadati</taxon>
        <taxon>Pseudomonadota</taxon>
        <taxon>Alphaproteobacteria</taxon>
        <taxon>Sphingomonadales</taxon>
        <taxon>Sphingomonadaceae</taxon>
        <taxon>Sphingomonas</taxon>
    </lineage>
</organism>
<dbReference type="GO" id="GO:0046872">
    <property type="term" value="F:metal ion binding"/>
    <property type="evidence" value="ECO:0007669"/>
    <property type="project" value="UniProtKB-KW"/>
</dbReference>
<dbReference type="Pfam" id="PF01435">
    <property type="entry name" value="Peptidase_M48"/>
    <property type="match status" value="1"/>
</dbReference>
<feature type="binding site" evidence="7">
    <location>
        <position position="339"/>
    </location>
    <ligand>
        <name>Zn(2+)</name>
        <dbReference type="ChEBI" id="CHEBI:29105"/>
        <note>catalytic</note>
    </ligand>
</feature>
<evidence type="ECO:0000259" key="10">
    <source>
        <dbReference type="Pfam" id="PF01435"/>
    </source>
</evidence>
<keyword evidence="13" id="KW-1185">Reference proteome</keyword>
<feature type="domain" description="Peptidase M48" evidence="10">
    <location>
        <begin position="193"/>
        <end position="390"/>
    </location>
</feature>
<evidence type="ECO:0000256" key="1">
    <source>
        <dbReference type="ARBA" id="ARBA00022670"/>
    </source>
</evidence>
<feature type="domain" description="CAAX prenyl protease 1 N-terminal" evidence="11">
    <location>
        <begin position="43"/>
        <end position="186"/>
    </location>
</feature>
<keyword evidence="1 8" id="KW-0645">Protease</keyword>
<evidence type="ECO:0000256" key="6">
    <source>
        <dbReference type="PIRSR" id="PIRSR627057-1"/>
    </source>
</evidence>
<feature type="transmembrane region" description="Helical" evidence="9">
    <location>
        <begin position="269"/>
        <end position="290"/>
    </location>
</feature>
<feature type="active site" description="Proton donor" evidence="6">
    <location>
        <position position="343"/>
    </location>
</feature>
<dbReference type="AlphaFoldDB" id="A0A7X5Y4P0"/>
<gene>
    <name evidence="12" type="ORF">GGQ97_000936</name>
</gene>